<dbReference type="SUPFAM" id="SSF52096">
    <property type="entry name" value="ClpP/crotonase"/>
    <property type="match status" value="1"/>
</dbReference>
<dbReference type="CDD" id="cd06558">
    <property type="entry name" value="crotonase-like"/>
    <property type="match status" value="1"/>
</dbReference>
<protein>
    <submittedName>
        <fullName evidence="2">Enoyl-CoA hydratase-related protein</fullName>
    </submittedName>
</protein>
<comment type="similarity">
    <text evidence="1">Belongs to the enoyl-CoA hydratase/isomerase family.</text>
</comment>
<evidence type="ECO:0000256" key="1">
    <source>
        <dbReference type="RuleBase" id="RU003707"/>
    </source>
</evidence>
<dbReference type="Pfam" id="PF00378">
    <property type="entry name" value="ECH_1"/>
    <property type="match status" value="1"/>
</dbReference>
<dbReference type="Proteomes" id="UP001595536">
    <property type="component" value="Unassembled WGS sequence"/>
</dbReference>
<dbReference type="RefSeq" id="WP_376828787.1">
    <property type="nucleotide sequence ID" value="NZ_JBHLWR010000004.1"/>
</dbReference>
<evidence type="ECO:0000313" key="2">
    <source>
        <dbReference type="EMBL" id="MFC3264796.1"/>
    </source>
</evidence>
<sequence length="456" mass="46285">MTQYLSTRRLPDGCLAITLNDPFAAVNRTTAQFKQELDALLAALEAPGAELPKGLVFLAAKNSFCVGGDVDEIAALAAAGARHSAADSAAIKALFRRIERLPVPSVACIAGTAAGGGLELALACHARFCLDDPAIRLGFPEVTLGLIPGAGGMVRAVHMLGVAAAIPLLAGGELIAPREAQRLGLLTGLAATPEALLQAACAWIAANPEPAQPWDRKGHAIPGGSWFSQPSRYVAWQPLTVSAVQDGAGRLQARVTALGCIAAISASSFADGEKLESAAFARQATSQEAAALTGLRMHDRRALRREPATAPAGFAPALRAALQAEAARLAAEGASAARIRNGARHAGYDPEAVGLAAPEADVTPSAPDAPDLATTGERLLLAQLAAALPWLPGAAGGARAALALAAVTEGGFPAWTGGPLRLLQWRGAEAVARSFRDLGVGDGAATAETLAAIAAA</sequence>
<gene>
    <name evidence="2" type="ORF">ACFOEX_00285</name>
</gene>
<dbReference type="InterPro" id="IPR001753">
    <property type="entry name" value="Enoyl-CoA_hydra/iso"/>
</dbReference>
<dbReference type="EMBL" id="JBHRUV010000002">
    <property type="protein sequence ID" value="MFC3264796.1"/>
    <property type="molecule type" value="Genomic_DNA"/>
</dbReference>
<proteinExistence type="inferred from homology"/>
<accession>A0ABV7LBK9</accession>
<name>A0ABV7LBK9_9HYPH</name>
<reference evidence="3" key="1">
    <citation type="journal article" date="2019" name="Int. J. Syst. Evol. Microbiol.">
        <title>The Global Catalogue of Microorganisms (GCM) 10K type strain sequencing project: providing services to taxonomists for standard genome sequencing and annotation.</title>
        <authorList>
            <consortium name="The Broad Institute Genomics Platform"/>
            <consortium name="The Broad Institute Genome Sequencing Center for Infectious Disease"/>
            <person name="Wu L."/>
            <person name="Ma J."/>
        </authorList>
    </citation>
    <scope>NUCLEOTIDE SEQUENCE [LARGE SCALE GENOMIC DNA]</scope>
    <source>
        <strain evidence="3">CCM 7941</strain>
    </source>
</reference>
<organism evidence="2 3">
    <name type="scientific">Camelimonas abortus</name>
    <dbReference type="NCBI Taxonomy" id="1017184"/>
    <lineage>
        <taxon>Bacteria</taxon>
        <taxon>Pseudomonadati</taxon>
        <taxon>Pseudomonadota</taxon>
        <taxon>Alphaproteobacteria</taxon>
        <taxon>Hyphomicrobiales</taxon>
        <taxon>Chelatococcaceae</taxon>
        <taxon>Camelimonas</taxon>
    </lineage>
</organism>
<dbReference type="InterPro" id="IPR018376">
    <property type="entry name" value="Enoyl-CoA_hyd/isom_CS"/>
</dbReference>
<dbReference type="InterPro" id="IPR050136">
    <property type="entry name" value="FA_oxidation_alpha_subunit"/>
</dbReference>
<dbReference type="PROSITE" id="PS00166">
    <property type="entry name" value="ENOYL_COA_HYDRATASE"/>
    <property type="match status" value="1"/>
</dbReference>
<dbReference type="InterPro" id="IPR029045">
    <property type="entry name" value="ClpP/crotonase-like_dom_sf"/>
</dbReference>
<dbReference type="PANTHER" id="PTHR43612">
    <property type="entry name" value="TRIFUNCTIONAL ENZYME SUBUNIT ALPHA"/>
    <property type="match status" value="1"/>
</dbReference>
<keyword evidence="3" id="KW-1185">Reference proteome</keyword>
<evidence type="ECO:0000313" key="3">
    <source>
        <dbReference type="Proteomes" id="UP001595536"/>
    </source>
</evidence>
<dbReference type="Gene3D" id="3.90.226.10">
    <property type="entry name" value="2-enoyl-CoA Hydratase, Chain A, domain 1"/>
    <property type="match status" value="1"/>
</dbReference>
<comment type="caution">
    <text evidence="2">The sequence shown here is derived from an EMBL/GenBank/DDBJ whole genome shotgun (WGS) entry which is preliminary data.</text>
</comment>
<dbReference type="PANTHER" id="PTHR43612:SF3">
    <property type="entry name" value="TRIFUNCTIONAL ENZYME SUBUNIT ALPHA, MITOCHONDRIAL"/>
    <property type="match status" value="1"/>
</dbReference>